<accession>A0ABV1R9K2</accession>
<evidence type="ECO:0000313" key="2">
    <source>
        <dbReference type="Proteomes" id="UP001432995"/>
    </source>
</evidence>
<protein>
    <submittedName>
        <fullName evidence="1">Type II toxin-antitoxin system ParD family antitoxin</fullName>
    </submittedName>
</protein>
<dbReference type="Gene3D" id="6.10.10.120">
    <property type="entry name" value="Antitoxin ParD1-like"/>
    <property type="match status" value="1"/>
</dbReference>
<gene>
    <name evidence="1" type="ORF">ABS770_24335</name>
</gene>
<dbReference type="InterPro" id="IPR022789">
    <property type="entry name" value="ParD"/>
</dbReference>
<evidence type="ECO:0000313" key="1">
    <source>
        <dbReference type="EMBL" id="MER2291387.1"/>
    </source>
</evidence>
<dbReference type="Proteomes" id="UP001432995">
    <property type="component" value="Unassembled WGS sequence"/>
</dbReference>
<keyword evidence="2" id="KW-1185">Reference proteome</keyword>
<organism evidence="1 2">
    <name type="scientific">Methylobacterium brachiatum</name>
    <dbReference type="NCBI Taxonomy" id="269660"/>
    <lineage>
        <taxon>Bacteria</taxon>
        <taxon>Pseudomonadati</taxon>
        <taxon>Pseudomonadota</taxon>
        <taxon>Alphaproteobacteria</taxon>
        <taxon>Hyphomicrobiales</taxon>
        <taxon>Methylobacteriaceae</taxon>
        <taxon>Methylobacterium</taxon>
    </lineage>
</organism>
<comment type="caution">
    <text evidence="1">The sequence shown here is derived from an EMBL/GenBank/DDBJ whole genome shotgun (WGS) entry which is preliminary data.</text>
</comment>
<name>A0ABV1R9K2_9HYPH</name>
<dbReference type="InterPro" id="IPR038296">
    <property type="entry name" value="ParD_sf"/>
</dbReference>
<sequence length="83" mass="8972">MPKAVILDPFQEASLDRLVAAGRYGSPEEAVAAGVALLLQHEDRLGTMREAWREGVESGDYEPLDATLDALEARYAAMEKAAP</sequence>
<dbReference type="EMBL" id="JBELQD010000044">
    <property type="protein sequence ID" value="MER2291387.1"/>
    <property type="molecule type" value="Genomic_DNA"/>
</dbReference>
<dbReference type="RefSeq" id="WP_007562584.1">
    <property type="nucleotide sequence ID" value="NZ_JBELQD010000044.1"/>
</dbReference>
<reference evidence="1" key="1">
    <citation type="submission" date="2024-06" db="EMBL/GenBank/DDBJ databases">
        <authorList>
            <person name="Campbell A.G."/>
        </authorList>
    </citation>
    <scope>NUCLEOTIDE SEQUENCE</scope>
    <source>
        <strain evidence="1">EM17</strain>
    </source>
</reference>
<proteinExistence type="predicted"/>
<dbReference type="Pfam" id="PF03693">
    <property type="entry name" value="ParD_antitoxin"/>
    <property type="match status" value="1"/>
</dbReference>